<evidence type="ECO:0000256" key="2">
    <source>
        <dbReference type="ARBA" id="ARBA00012544"/>
    </source>
</evidence>
<dbReference type="EC" id="2.4.1.17" evidence="2"/>
<keyword evidence="5" id="KW-0732">Signal</keyword>
<dbReference type="Pfam" id="PF00201">
    <property type="entry name" value="UDPGT"/>
    <property type="match status" value="1"/>
</dbReference>
<comment type="similarity">
    <text evidence="1">Belongs to the UDP-glycosyltransferase family.</text>
</comment>
<dbReference type="InterPro" id="IPR050271">
    <property type="entry name" value="UDP-glycosyltransferase"/>
</dbReference>
<evidence type="ECO:0000313" key="7">
    <source>
        <dbReference type="EMBL" id="KAK6757100.1"/>
    </source>
</evidence>
<comment type="caution">
    <text evidence="7">The sequence shown here is derived from an EMBL/GenBank/DDBJ whole genome shotgun (WGS) entry which is preliminary data.</text>
</comment>
<accession>A0ABR1E325</accession>
<keyword evidence="8" id="KW-1185">Reference proteome</keyword>
<dbReference type="PANTHER" id="PTHR48043">
    <property type="entry name" value="EG:EG0003.4 PROTEIN-RELATED"/>
    <property type="match status" value="1"/>
</dbReference>
<reference evidence="7 8" key="1">
    <citation type="submission" date="2023-08" db="EMBL/GenBank/DDBJ databases">
        <title>A Necator americanus chromosomal reference genome.</title>
        <authorList>
            <person name="Ilik V."/>
            <person name="Petrzelkova K.J."/>
            <person name="Pardy F."/>
            <person name="Fuh T."/>
            <person name="Niatou-Singa F.S."/>
            <person name="Gouil Q."/>
            <person name="Baker L."/>
            <person name="Ritchie M.E."/>
            <person name="Jex A.R."/>
            <person name="Gazzola D."/>
            <person name="Li H."/>
            <person name="Toshio Fujiwara R."/>
            <person name="Zhan B."/>
            <person name="Aroian R.V."/>
            <person name="Pafco B."/>
            <person name="Schwarz E.M."/>
        </authorList>
    </citation>
    <scope>NUCLEOTIDE SEQUENCE [LARGE SCALE GENOMIC DNA]</scope>
    <source>
        <strain evidence="7 8">Aroian</strain>
        <tissue evidence="7">Whole animal</tissue>
    </source>
</reference>
<dbReference type="Proteomes" id="UP001303046">
    <property type="component" value="Unassembled WGS sequence"/>
</dbReference>
<evidence type="ECO:0000256" key="3">
    <source>
        <dbReference type="ARBA" id="ARBA00022676"/>
    </source>
</evidence>
<evidence type="ECO:0000256" key="1">
    <source>
        <dbReference type="ARBA" id="ARBA00009995"/>
    </source>
</evidence>
<evidence type="ECO:0000256" key="4">
    <source>
        <dbReference type="ARBA" id="ARBA00022679"/>
    </source>
</evidence>
<sequence>MYIFGTVMKEFSFIIEIQNYMIIEAAFTGADFEKTVYSPNIIAGVKTVRTKADVIDVDLGLSLDLSSAQRYVWQNDMASYIELGKIAMRPVRKLLKNLTYSDEFHTWIREQHFDMVISEGVMIFDAVFHKCGIEKYAITISTLPIEYMLDYIGVPNTPSFVPVNNKGFSVPMTYFERAQNLFELTLVKLLLHYSVIPEFEQLLADKFGDSGTTQKQADQLSYIFVNSDEILDFPRVITSKYKYIGGIRMPKPKPLSQIDVAGAFGYVRSVEREWGIRDPSVPHEHRLLKIQLKTDASTCFGEFGQHSFRLADARCYQYDVISKAQMV</sequence>
<gene>
    <name evidence="7" type="primary">Necator_chrV.g19911</name>
    <name evidence="7" type="ORF">RB195_015119</name>
</gene>
<dbReference type="EMBL" id="JAVFWL010000005">
    <property type="protein sequence ID" value="KAK6757100.1"/>
    <property type="molecule type" value="Genomic_DNA"/>
</dbReference>
<keyword evidence="4" id="KW-0808">Transferase</keyword>
<organism evidence="7 8">
    <name type="scientific">Necator americanus</name>
    <name type="common">Human hookworm</name>
    <dbReference type="NCBI Taxonomy" id="51031"/>
    <lineage>
        <taxon>Eukaryota</taxon>
        <taxon>Metazoa</taxon>
        <taxon>Ecdysozoa</taxon>
        <taxon>Nematoda</taxon>
        <taxon>Chromadorea</taxon>
        <taxon>Rhabditida</taxon>
        <taxon>Rhabditina</taxon>
        <taxon>Rhabditomorpha</taxon>
        <taxon>Strongyloidea</taxon>
        <taxon>Ancylostomatidae</taxon>
        <taxon>Bunostominae</taxon>
        <taxon>Necator</taxon>
    </lineage>
</organism>
<dbReference type="InterPro" id="IPR002213">
    <property type="entry name" value="UDP_glucos_trans"/>
</dbReference>
<keyword evidence="3" id="KW-0328">Glycosyltransferase</keyword>
<dbReference type="PANTHER" id="PTHR48043:SF145">
    <property type="entry name" value="FI06409P-RELATED"/>
    <property type="match status" value="1"/>
</dbReference>
<evidence type="ECO:0000256" key="5">
    <source>
        <dbReference type="ARBA" id="ARBA00022729"/>
    </source>
</evidence>
<protein>
    <recommendedName>
        <fullName evidence="2">glucuronosyltransferase</fullName>
        <ecNumber evidence="2">2.4.1.17</ecNumber>
    </recommendedName>
</protein>
<comment type="catalytic activity">
    <reaction evidence="6">
        <text>glucuronate acceptor + UDP-alpha-D-glucuronate = acceptor beta-D-glucuronoside + UDP + H(+)</text>
        <dbReference type="Rhea" id="RHEA:21032"/>
        <dbReference type="ChEBI" id="CHEBI:15378"/>
        <dbReference type="ChEBI" id="CHEBI:58052"/>
        <dbReference type="ChEBI" id="CHEBI:58223"/>
        <dbReference type="ChEBI" id="CHEBI:132367"/>
        <dbReference type="ChEBI" id="CHEBI:132368"/>
        <dbReference type="EC" id="2.4.1.17"/>
    </reaction>
</comment>
<name>A0ABR1E325_NECAM</name>
<proteinExistence type="inferred from homology"/>
<evidence type="ECO:0000256" key="6">
    <source>
        <dbReference type="ARBA" id="ARBA00047475"/>
    </source>
</evidence>
<evidence type="ECO:0000313" key="8">
    <source>
        <dbReference type="Proteomes" id="UP001303046"/>
    </source>
</evidence>
<dbReference type="SUPFAM" id="SSF53756">
    <property type="entry name" value="UDP-Glycosyltransferase/glycogen phosphorylase"/>
    <property type="match status" value="1"/>
</dbReference>